<name>A0AAP0BZ78_9ASPA</name>
<dbReference type="PANTHER" id="PTHR44102:SF4">
    <property type="entry name" value="PROTEIN NPGR1"/>
    <property type="match status" value="1"/>
</dbReference>
<dbReference type="AlphaFoldDB" id="A0AAP0BZ78"/>
<reference evidence="1 2" key="1">
    <citation type="journal article" date="2022" name="Nat. Plants">
        <title>Genomes of leafy and leafless Platanthera orchids illuminate the evolution of mycoheterotrophy.</title>
        <authorList>
            <person name="Li M.H."/>
            <person name="Liu K.W."/>
            <person name="Li Z."/>
            <person name="Lu H.C."/>
            <person name="Ye Q.L."/>
            <person name="Zhang D."/>
            <person name="Wang J.Y."/>
            <person name="Li Y.F."/>
            <person name="Zhong Z.M."/>
            <person name="Liu X."/>
            <person name="Yu X."/>
            <person name="Liu D.K."/>
            <person name="Tu X.D."/>
            <person name="Liu B."/>
            <person name="Hao Y."/>
            <person name="Liao X.Y."/>
            <person name="Jiang Y.T."/>
            <person name="Sun W.H."/>
            <person name="Chen J."/>
            <person name="Chen Y.Q."/>
            <person name="Ai Y."/>
            <person name="Zhai J.W."/>
            <person name="Wu S.S."/>
            <person name="Zhou Z."/>
            <person name="Hsiao Y.Y."/>
            <person name="Wu W.L."/>
            <person name="Chen Y.Y."/>
            <person name="Lin Y.F."/>
            <person name="Hsu J.L."/>
            <person name="Li C.Y."/>
            <person name="Wang Z.W."/>
            <person name="Zhao X."/>
            <person name="Zhong W.Y."/>
            <person name="Ma X.K."/>
            <person name="Ma L."/>
            <person name="Huang J."/>
            <person name="Chen G.Z."/>
            <person name="Huang M.Z."/>
            <person name="Huang L."/>
            <person name="Peng D.H."/>
            <person name="Luo Y.B."/>
            <person name="Zou S.Q."/>
            <person name="Chen S.P."/>
            <person name="Lan S."/>
            <person name="Tsai W.C."/>
            <person name="Van de Peer Y."/>
            <person name="Liu Z.J."/>
        </authorList>
    </citation>
    <scope>NUCLEOTIDE SEQUENCE [LARGE SCALE GENOMIC DNA]</scope>
    <source>
        <strain evidence="1">Lor287</strain>
    </source>
</reference>
<sequence length="262" mass="29947">MAASTFAIIFPSSLGTFSFSNRGISSPPFFYLEKFLHLIYSHYKISISLFYSGLMVIASDLRLSFWTCQNLKEAEAIIDLSIDESWELEQLELLRLKAILQVEQEELKGAVETYKFLLSLIKARREKQFWYTHYELHRTLAHAGLGGLCAQRRRLARPGCVQPTVAKGREPQFASVSLIFPTDRGRTFTEFRLPRHRKVQRPPLSINRSNPGGQWGYHLLAGVHPVKPFNIPANYRMVYIQNIGRTVIAVKTTMITPTSNGR</sequence>
<gene>
    <name evidence="1" type="ORF">KSP39_PZI002383</name>
</gene>
<organism evidence="1 2">
    <name type="scientific">Platanthera zijinensis</name>
    <dbReference type="NCBI Taxonomy" id="2320716"/>
    <lineage>
        <taxon>Eukaryota</taxon>
        <taxon>Viridiplantae</taxon>
        <taxon>Streptophyta</taxon>
        <taxon>Embryophyta</taxon>
        <taxon>Tracheophyta</taxon>
        <taxon>Spermatophyta</taxon>
        <taxon>Magnoliopsida</taxon>
        <taxon>Liliopsida</taxon>
        <taxon>Asparagales</taxon>
        <taxon>Orchidaceae</taxon>
        <taxon>Orchidoideae</taxon>
        <taxon>Orchideae</taxon>
        <taxon>Orchidinae</taxon>
        <taxon>Platanthera</taxon>
    </lineage>
</organism>
<dbReference type="InterPro" id="IPR043376">
    <property type="entry name" value="NPG1-like"/>
</dbReference>
<accession>A0AAP0BZ78</accession>
<comment type="caution">
    <text evidence="1">The sequence shown here is derived from an EMBL/GenBank/DDBJ whole genome shotgun (WGS) entry which is preliminary data.</text>
</comment>
<evidence type="ECO:0000313" key="1">
    <source>
        <dbReference type="EMBL" id="KAK8953837.1"/>
    </source>
</evidence>
<dbReference type="PANTHER" id="PTHR44102">
    <property type="entry name" value="PROTEIN NPG1"/>
    <property type="match status" value="1"/>
</dbReference>
<evidence type="ECO:0000313" key="2">
    <source>
        <dbReference type="Proteomes" id="UP001418222"/>
    </source>
</evidence>
<protein>
    <submittedName>
        <fullName evidence="1">Uncharacterized protein</fullName>
    </submittedName>
</protein>
<proteinExistence type="predicted"/>
<dbReference type="Proteomes" id="UP001418222">
    <property type="component" value="Unassembled WGS sequence"/>
</dbReference>
<dbReference type="EMBL" id="JBBWWQ010000002">
    <property type="protein sequence ID" value="KAK8953837.1"/>
    <property type="molecule type" value="Genomic_DNA"/>
</dbReference>
<keyword evidence="2" id="KW-1185">Reference proteome</keyword>